<protein>
    <submittedName>
        <fullName evidence="1">Uncharacterized protein</fullName>
    </submittedName>
</protein>
<gene>
    <name evidence="1" type="ORF">HUW48_17900</name>
</gene>
<reference evidence="1 2" key="2">
    <citation type="submission" date="2020-08" db="EMBL/GenBank/DDBJ databases">
        <title>Adhaeribacter dokdonensis sp. nov., isolated from the rhizosphere of Elymus tsukushiensis, a plant native to the Dokdo Islands, Republic of Korea.</title>
        <authorList>
            <person name="Ghim S.Y."/>
        </authorList>
    </citation>
    <scope>NUCLEOTIDE SEQUENCE [LARGE SCALE GENOMIC DNA]</scope>
    <source>
        <strain evidence="1 2">KUDC8001</strain>
    </source>
</reference>
<dbReference type="KEGG" id="add:HUW48_17900"/>
<organism evidence="1 2">
    <name type="scientific">Adhaeribacter radiodurans</name>
    <dbReference type="NCBI Taxonomy" id="2745197"/>
    <lineage>
        <taxon>Bacteria</taxon>
        <taxon>Pseudomonadati</taxon>
        <taxon>Bacteroidota</taxon>
        <taxon>Cytophagia</taxon>
        <taxon>Cytophagales</taxon>
        <taxon>Hymenobacteraceae</taxon>
        <taxon>Adhaeribacter</taxon>
    </lineage>
</organism>
<accession>A0A7L7LAD1</accession>
<dbReference type="EMBL" id="CP055153">
    <property type="protein sequence ID" value="QMU29780.1"/>
    <property type="molecule type" value="Genomic_DNA"/>
</dbReference>
<keyword evidence="2" id="KW-1185">Reference proteome</keyword>
<name>A0A7L7LAD1_9BACT</name>
<sequence length="225" mass="25826">MTYNIKINRAHTMEEVSEYWKDEDFVQLLLKFNFPDAENVGKETLGELLLMAITDYEPNEAAAIILEYKLADKLSTGQIQQISNDMLLDKISEEYPDISLHGTLFHINQLLYKAFNGIFPNTKATLIGFSVESENKEEIDFTKEAILRLLDKGLSNSNLIKRLYSEQMAGSKPFLEAEHILWELKDKGDQNFEILTSEYWLSKNDLVASEFDGHYEQQTGAAENK</sequence>
<evidence type="ECO:0000313" key="2">
    <source>
        <dbReference type="Proteomes" id="UP000514509"/>
    </source>
</evidence>
<dbReference type="Proteomes" id="UP000514509">
    <property type="component" value="Chromosome"/>
</dbReference>
<proteinExistence type="predicted"/>
<reference evidence="1 2" key="1">
    <citation type="submission" date="2020-06" db="EMBL/GenBank/DDBJ databases">
        <authorList>
            <person name="Hwang Y.J."/>
        </authorList>
    </citation>
    <scope>NUCLEOTIDE SEQUENCE [LARGE SCALE GENOMIC DNA]</scope>
    <source>
        <strain evidence="1 2">KUDC8001</strain>
    </source>
</reference>
<dbReference type="RefSeq" id="WP_182412240.1">
    <property type="nucleotide sequence ID" value="NZ_CP055153.1"/>
</dbReference>
<dbReference type="AlphaFoldDB" id="A0A7L7LAD1"/>
<evidence type="ECO:0000313" key="1">
    <source>
        <dbReference type="EMBL" id="QMU29780.1"/>
    </source>
</evidence>